<comment type="caution">
    <text evidence="4">The sequence shown here is derived from an EMBL/GenBank/DDBJ whole genome shotgun (WGS) entry which is preliminary data.</text>
</comment>
<dbReference type="PANTHER" id="PTHR11839:SF18">
    <property type="entry name" value="NUDIX HYDROLASE DOMAIN-CONTAINING PROTEIN"/>
    <property type="match status" value="1"/>
</dbReference>
<dbReference type="Pfam" id="PF00293">
    <property type="entry name" value="NUDIX"/>
    <property type="match status" value="1"/>
</dbReference>
<dbReference type="GO" id="GO:0080041">
    <property type="term" value="F:ADP-ribose pyrophosphohydrolase activity"/>
    <property type="evidence" value="ECO:0007669"/>
    <property type="project" value="TreeGrafter"/>
</dbReference>
<proteinExistence type="predicted"/>
<name>A0A5N5D0U1_9PEZI</name>
<dbReference type="GO" id="GO:0080042">
    <property type="term" value="F:ADP-glucose pyrophosphohydrolase activity"/>
    <property type="evidence" value="ECO:0007669"/>
    <property type="project" value="TreeGrafter"/>
</dbReference>
<dbReference type="EMBL" id="VCHE01000112">
    <property type="protein sequence ID" value="KAB2571072.1"/>
    <property type="molecule type" value="Genomic_DNA"/>
</dbReference>
<dbReference type="Proteomes" id="UP000325902">
    <property type="component" value="Unassembled WGS sequence"/>
</dbReference>
<dbReference type="PANTHER" id="PTHR11839">
    <property type="entry name" value="UDP/ADP-SUGAR PYROPHOSPHATASE"/>
    <property type="match status" value="1"/>
</dbReference>
<evidence type="ECO:0000256" key="2">
    <source>
        <dbReference type="ARBA" id="ARBA00022801"/>
    </source>
</evidence>
<dbReference type="GO" id="GO:0006753">
    <property type="term" value="P:nucleoside phosphate metabolic process"/>
    <property type="evidence" value="ECO:0007669"/>
    <property type="project" value="TreeGrafter"/>
</dbReference>
<dbReference type="GO" id="GO:0019693">
    <property type="term" value="P:ribose phosphate metabolic process"/>
    <property type="evidence" value="ECO:0007669"/>
    <property type="project" value="TreeGrafter"/>
</dbReference>
<evidence type="ECO:0000313" key="4">
    <source>
        <dbReference type="EMBL" id="KAB2571072.1"/>
    </source>
</evidence>
<accession>A0A5N5D0U1</accession>
<evidence type="ECO:0000313" key="5">
    <source>
        <dbReference type="Proteomes" id="UP000325902"/>
    </source>
</evidence>
<dbReference type="SUPFAM" id="SSF55811">
    <property type="entry name" value="Nudix"/>
    <property type="match status" value="1"/>
</dbReference>
<keyword evidence="2 4" id="KW-0378">Hydrolase</keyword>
<dbReference type="AlphaFoldDB" id="A0A5N5D0U1"/>
<evidence type="ECO:0000259" key="3">
    <source>
        <dbReference type="PROSITE" id="PS51462"/>
    </source>
</evidence>
<comment type="cofactor">
    <cofactor evidence="1">
        <name>Mg(2+)</name>
        <dbReference type="ChEBI" id="CHEBI:18420"/>
    </cofactor>
</comment>
<evidence type="ECO:0000256" key="1">
    <source>
        <dbReference type="ARBA" id="ARBA00001946"/>
    </source>
</evidence>
<protein>
    <submittedName>
        <fullName evidence="4">Nudix hydrolase 14</fullName>
    </submittedName>
</protein>
<dbReference type="InterPro" id="IPR015797">
    <property type="entry name" value="NUDIX_hydrolase-like_dom_sf"/>
</dbReference>
<reference evidence="4 5" key="1">
    <citation type="journal article" date="2019" name="Sci. Rep.">
        <title>A multi-omics analysis of the grapevine pathogen Lasiodiplodia theobromae reveals that temperature affects the expression of virulence- and pathogenicity-related genes.</title>
        <authorList>
            <person name="Felix C."/>
            <person name="Meneses R."/>
            <person name="Goncalves M.F.M."/>
            <person name="Tilleman L."/>
            <person name="Duarte A.S."/>
            <person name="Jorrin-Novo J.V."/>
            <person name="Van de Peer Y."/>
            <person name="Deforce D."/>
            <person name="Van Nieuwerburgh F."/>
            <person name="Esteves A.C."/>
            <person name="Alves A."/>
        </authorList>
    </citation>
    <scope>NUCLEOTIDE SEQUENCE [LARGE SCALE GENOMIC DNA]</scope>
    <source>
        <strain evidence="4 5">LA-SOL3</strain>
    </source>
</reference>
<dbReference type="Gene3D" id="3.90.79.10">
    <property type="entry name" value="Nucleoside Triphosphate Pyrophosphohydrolase"/>
    <property type="match status" value="1"/>
</dbReference>
<keyword evidence="5" id="KW-1185">Reference proteome</keyword>
<dbReference type="InterPro" id="IPR000086">
    <property type="entry name" value="NUDIX_hydrolase_dom"/>
</dbReference>
<dbReference type="OrthoDB" id="10249920at2759"/>
<feature type="domain" description="Nudix hydrolase" evidence="3">
    <location>
        <begin position="102"/>
        <end position="268"/>
    </location>
</feature>
<dbReference type="PROSITE" id="PS51462">
    <property type="entry name" value="NUDIX"/>
    <property type="match status" value="1"/>
</dbReference>
<organism evidence="4 5">
    <name type="scientific">Lasiodiplodia theobromae</name>
    <dbReference type="NCBI Taxonomy" id="45133"/>
    <lineage>
        <taxon>Eukaryota</taxon>
        <taxon>Fungi</taxon>
        <taxon>Dikarya</taxon>
        <taxon>Ascomycota</taxon>
        <taxon>Pezizomycotina</taxon>
        <taxon>Dothideomycetes</taxon>
        <taxon>Dothideomycetes incertae sedis</taxon>
        <taxon>Botryosphaeriales</taxon>
        <taxon>Botryosphaeriaceae</taxon>
        <taxon>Lasiodiplodia</taxon>
    </lineage>
</organism>
<gene>
    <name evidence="4" type="primary">NUDT14</name>
    <name evidence="4" type="ORF">DBV05_g10264</name>
</gene>
<sequence length="277" mass="31045">MSTSETFNLNESSTNPVPVTLVEGLSEAQLRGFTAFQHWYKTLQASLKNQENENHAFHDKPYSLRSIRIKSVSFFGERIGFLKFEAKITNAGGDELPGVVLLRGPSVAMLMILRPHDNKSERFVIMTEQPRVPAGSLAFLEIPAGMMDDDTDTFAGVAAREIQEETGLIVPRHELKDLTALALSKVKNPTSEELANAMYPSPGGCDEYIALFLWEKVLDRQLMEQIKGRLSGLRSQGEMVRITLIPYEELWSHGARDAKTLAAWALYESLKRSELRC</sequence>
<dbReference type="CDD" id="cd03424">
    <property type="entry name" value="NUDIX_ADPRase_Nudt5_UGPPase_Nudt14"/>
    <property type="match status" value="1"/>
</dbReference>